<feature type="region of interest" description="Disordered" evidence="6">
    <location>
        <begin position="124"/>
        <end position="144"/>
    </location>
</feature>
<accession>A0ABT3CNX9</accession>
<feature type="modified residue" description="4-aspartylphosphate" evidence="5">
    <location>
        <position position="52"/>
    </location>
</feature>
<dbReference type="SMART" id="SM00382">
    <property type="entry name" value="AAA"/>
    <property type="match status" value="1"/>
</dbReference>
<organism evidence="9 10">
    <name type="scientific">Reichenbachiella ulvae</name>
    <dbReference type="NCBI Taxonomy" id="2980104"/>
    <lineage>
        <taxon>Bacteria</taxon>
        <taxon>Pseudomonadati</taxon>
        <taxon>Bacteroidota</taxon>
        <taxon>Cytophagia</taxon>
        <taxon>Cytophagales</taxon>
        <taxon>Reichenbachiellaceae</taxon>
        <taxon>Reichenbachiella</taxon>
    </lineage>
</organism>
<dbReference type="PROSITE" id="PS50110">
    <property type="entry name" value="RESPONSE_REGULATORY"/>
    <property type="match status" value="1"/>
</dbReference>
<dbReference type="SUPFAM" id="SSF46689">
    <property type="entry name" value="Homeodomain-like"/>
    <property type="match status" value="1"/>
</dbReference>
<evidence type="ECO:0000259" key="7">
    <source>
        <dbReference type="PROSITE" id="PS50045"/>
    </source>
</evidence>
<name>A0ABT3CNX9_9BACT</name>
<dbReference type="Pfam" id="PF00158">
    <property type="entry name" value="Sigma54_activat"/>
    <property type="match status" value="1"/>
</dbReference>
<dbReference type="Pfam" id="PF02954">
    <property type="entry name" value="HTH_8"/>
    <property type="match status" value="1"/>
</dbReference>
<evidence type="ECO:0000256" key="3">
    <source>
        <dbReference type="ARBA" id="ARBA00023015"/>
    </source>
</evidence>
<dbReference type="Gene3D" id="3.40.50.2300">
    <property type="match status" value="1"/>
</dbReference>
<dbReference type="InterPro" id="IPR025662">
    <property type="entry name" value="Sigma_54_int_dom_ATP-bd_1"/>
</dbReference>
<dbReference type="EMBL" id="JAOYOD010000001">
    <property type="protein sequence ID" value="MCV9385443.1"/>
    <property type="molecule type" value="Genomic_DNA"/>
</dbReference>
<dbReference type="PROSITE" id="PS00675">
    <property type="entry name" value="SIGMA54_INTERACT_1"/>
    <property type="match status" value="1"/>
</dbReference>
<evidence type="ECO:0000313" key="10">
    <source>
        <dbReference type="Proteomes" id="UP001300692"/>
    </source>
</evidence>
<dbReference type="PRINTS" id="PR01590">
    <property type="entry name" value="HTHFIS"/>
</dbReference>
<dbReference type="InterPro" id="IPR011006">
    <property type="entry name" value="CheY-like_superfamily"/>
</dbReference>
<dbReference type="InterPro" id="IPR009057">
    <property type="entry name" value="Homeodomain-like_sf"/>
</dbReference>
<dbReference type="Pfam" id="PF00072">
    <property type="entry name" value="Response_reg"/>
    <property type="match status" value="1"/>
</dbReference>
<dbReference type="InterPro" id="IPR001789">
    <property type="entry name" value="Sig_transdc_resp-reg_receiver"/>
</dbReference>
<dbReference type="RefSeq" id="WP_264136232.1">
    <property type="nucleotide sequence ID" value="NZ_JAOYOD010000001.1"/>
</dbReference>
<sequence length="464" mass="51912">MSKILIVDDEADICLLLKKFFTKNGYEAQTASDGEEAISFLKSNPVDLVICDFKLPDYNGLEILQKIKIINSKIQVIMITGYSDVRIAVDALKKGAYDYVTKPLYPEEILLTVKNALAAEPKQVVSTANQKQKQRTPRSKKNAQADYIVGNSPQALNVQKHIELIAPTDMSVIILGETGTGKEYVAKSIHRLSKRKDQAFVALDCGALPEELAASELFGHIKGSFTGAIDDKEGCFERANGGTLFLDELGNLSYENQIKLLRVLQERYVRRVGGAKDLPVDVRVIVATNEDLKEAVREGEFREDLFHRVNEFSIELAPLRERGEDIILFAEQFLNKANEQLDKSVEGFDDKALAILKSHHWHGNLRELGNVVKRAVLLCQHKYIEDSCLPTELVHPENEEHSEIAINLNGGIPSSLKAVVEQAEKTAILEVLKKTNNNKSKTAELLEVDRKTLYNKIAQYDIDL</sequence>
<evidence type="ECO:0000256" key="2">
    <source>
        <dbReference type="ARBA" id="ARBA00022840"/>
    </source>
</evidence>
<evidence type="ECO:0000313" key="9">
    <source>
        <dbReference type="EMBL" id="MCV9385443.1"/>
    </source>
</evidence>
<dbReference type="Gene3D" id="1.10.10.60">
    <property type="entry name" value="Homeodomain-like"/>
    <property type="match status" value="1"/>
</dbReference>
<keyword evidence="2" id="KW-0067">ATP-binding</keyword>
<dbReference type="Proteomes" id="UP001300692">
    <property type="component" value="Unassembled WGS sequence"/>
</dbReference>
<dbReference type="Gene3D" id="3.40.50.300">
    <property type="entry name" value="P-loop containing nucleotide triphosphate hydrolases"/>
    <property type="match status" value="1"/>
</dbReference>
<dbReference type="SUPFAM" id="SSF52540">
    <property type="entry name" value="P-loop containing nucleoside triphosphate hydrolases"/>
    <property type="match status" value="1"/>
</dbReference>
<dbReference type="SMART" id="SM00448">
    <property type="entry name" value="REC"/>
    <property type="match status" value="1"/>
</dbReference>
<evidence type="ECO:0000256" key="6">
    <source>
        <dbReference type="SAM" id="MobiDB-lite"/>
    </source>
</evidence>
<dbReference type="InterPro" id="IPR003593">
    <property type="entry name" value="AAA+_ATPase"/>
</dbReference>
<dbReference type="PROSITE" id="PS00676">
    <property type="entry name" value="SIGMA54_INTERACT_2"/>
    <property type="match status" value="1"/>
</dbReference>
<dbReference type="InterPro" id="IPR058031">
    <property type="entry name" value="AAA_lid_NorR"/>
</dbReference>
<dbReference type="PANTHER" id="PTHR32071">
    <property type="entry name" value="TRANSCRIPTIONAL REGULATORY PROTEIN"/>
    <property type="match status" value="1"/>
</dbReference>
<evidence type="ECO:0000259" key="8">
    <source>
        <dbReference type="PROSITE" id="PS50110"/>
    </source>
</evidence>
<evidence type="ECO:0000256" key="4">
    <source>
        <dbReference type="ARBA" id="ARBA00023163"/>
    </source>
</evidence>
<dbReference type="CDD" id="cd00009">
    <property type="entry name" value="AAA"/>
    <property type="match status" value="1"/>
</dbReference>
<keyword evidence="3" id="KW-0805">Transcription regulation</keyword>
<keyword evidence="5" id="KW-0597">Phosphoprotein</keyword>
<keyword evidence="10" id="KW-1185">Reference proteome</keyword>
<dbReference type="PANTHER" id="PTHR32071:SF81">
    <property type="entry name" value="PROPIONATE CATABOLISM OPERON REGULATORY PROTEIN"/>
    <property type="match status" value="1"/>
</dbReference>
<dbReference type="InterPro" id="IPR025943">
    <property type="entry name" value="Sigma_54_int_dom_ATP-bd_2"/>
</dbReference>
<dbReference type="PROSITE" id="PS50045">
    <property type="entry name" value="SIGMA54_INTERACT_4"/>
    <property type="match status" value="1"/>
</dbReference>
<dbReference type="InterPro" id="IPR027417">
    <property type="entry name" value="P-loop_NTPase"/>
</dbReference>
<protein>
    <submittedName>
        <fullName evidence="9">Sigma-54 dependent transcriptional regulator</fullName>
    </submittedName>
</protein>
<evidence type="ECO:0000256" key="1">
    <source>
        <dbReference type="ARBA" id="ARBA00022741"/>
    </source>
</evidence>
<dbReference type="SUPFAM" id="SSF52172">
    <property type="entry name" value="CheY-like"/>
    <property type="match status" value="1"/>
</dbReference>
<dbReference type="InterPro" id="IPR002078">
    <property type="entry name" value="Sigma_54_int"/>
</dbReference>
<keyword evidence="4" id="KW-0804">Transcription</keyword>
<keyword evidence="1" id="KW-0547">Nucleotide-binding</keyword>
<feature type="compositionally biased region" description="Basic residues" evidence="6">
    <location>
        <begin position="132"/>
        <end position="141"/>
    </location>
</feature>
<dbReference type="Gene3D" id="1.10.8.60">
    <property type="match status" value="1"/>
</dbReference>
<feature type="domain" description="Response regulatory" evidence="8">
    <location>
        <begin position="3"/>
        <end position="117"/>
    </location>
</feature>
<proteinExistence type="predicted"/>
<gene>
    <name evidence="9" type="ORF">N7U62_02155</name>
</gene>
<comment type="caution">
    <text evidence="9">The sequence shown here is derived from an EMBL/GenBank/DDBJ whole genome shotgun (WGS) entry which is preliminary data.</text>
</comment>
<reference evidence="9 10" key="1">
    <citation type="submission" date="2022-10" db="EMBL/GenBank/DDBJ databases">
        <title>Comparative genomics and taxonomic characterization of three novel marine species of genus Reichenbachiella exhibiting antioxidant and polysaccharide degradation activities.</title>
        <authorList>
            <person name="Muhammad N."/>
            <person name="Lee Y.-J."/>
            <person name="Ko J."/>
            <person name="Kim S.-G."/>
        </authorList>
    </citation>
    <scope>NUCLEOTIDE SEQUENCE [LARGE SCALE GENOMIC DNA]</scope>
    <source>
        <strain evidence="9 10">ABR2-5</strain>
    </source>
</reference>
<evidence type="ECO:0000256" key="5">
    <source>
        <dbReference type="PROSITE-ProRule" id="PRU00169"/>
    </source>
</evidence>
<feature type="domain" description="Sigma-54 factor interaction" evidence="7">
    <location>
        <begin position="148"/>
        <end position="377"/>
    </location>
</feature>
<dbReference type="InterPro" id="IPR002197">
    <property type="entry name" value="HTH_Fis"/>
</dbReference>
<dbReference type="Pfam" id="PF25601">
    <property type="entry name" value="AAA_lid_14"/>
    <property type="match status" value="1"/>
</dbReference>